<comment type="caution">
    <text evidence="1">The sequence shown here is derived from an EMBL/GenBank/DDBJ whole genome shotgun (WGS) entry which is preliminary data.</text>
</comment>
<dbReference type="EMBL" id="BMAU01021429">
    <property type="protein sequence ID" value="GFY34945.1"/>
    <property type="molecule type" value="Genomic_DNA"/>
</dbReference>
<protein>
    <submittedName>
        <fullName evidence="1">HTH_Tnp_Tc3_2 domain-containing protein</fullName>
    </submittedName>
</protein>
<name>A0A8X6WHM6_TRICX</name>
<evidence type="ECO:0000313" key="1">
    <source>
        <dbReference type="EMBL" id="GFY34945.1"/>
    </source>
</evidence>
<reference evidence="1" key="1">
    <citation type="submission" date="2020-08" db="EMBL/GenBank/DDBJ databases">
        <title>Multicomponent nature underlies the extraordinary mechanical properties of spider dragline silk.</title>
        <authorList>
            <person name="Kono N."/>
            <person name="Nakamura H."/>
            <person name="Mori M."/>
            <person name="Yoshida Y."/>
            <person name="Ohtoshi R."/>
            <person name="Malay A.D."/>
            <person name="Moran D.A.P."/>
            <person name="Tomita M."/>
            <person name="Numata K."/>
            <person name="Arakawa K."/>
        </authorList>
    </citation>
    <scope>NUCLEOTIDE SEQUENCE</scope>
</reference>
<keyword evidence="2" id="KW-1185">Reference proteome</keyword>
<gene>
    <name evidence="1" type="primary">NCL1_53147</name>
    <name evidence="1" type="ORF">TNCV_155181</name>
</gene>
<accession>A0A8X6WHM6</accession>
<dbReference type="AlphaFoldDB" id="A0A8X6WHM6"/>
<dbReference type="Proteomes" id="UP000887159">
    <property type="component" value="Unassembled WGS sequence"/>
</dbReference>
<evidence type="ECO:0000313" key="2">
    <source>
        <dbReference type="Proteomes" id="UP000887159"/>
    </source>
</evidence>
<organism evidence="1 2">
    <name type="scientific">Trichonephila clavipes</name>
    <name type="common">Golden silk orbweaver</name>
    <name type="synonym">Nephila clavipes</name>
    <dbReference type="NCBI Taxonomy" id="2585209"/>
    <lineage>
        <taxon>Eukaryota</taxon>
        <taxon>Metazoa</taxon>
        <taxon>Ecdysozoa</taxon>
        <taxon>Arthropoda</taxon>
        <taxon>Chelicerata</taxon>
        <taxon>Arachnida</taxon>
        <taxon>Araneae</taxon>
        <taxon>Araneomorphae</taxon>
        <taxon>Entelegynae</taxon>
        <taxon>Araneoidea</taxon>
        <taxon>Nephilidae</taxon>
        <taxon>Trichonephila</taxon>
    </lineage>
</organism>
<proteinExistence type="predicted"/>
<sequence length="86" mass="9711">MTVNRIWNRWVQDGNMERCAGSQQPPITSSREDTHITLMALMDHAATSRALSQEWGSFARQQVSARTVQRRLLQLGDLGWATLEAA</sequence>